<comment type="similarity">
    <text evidence="1">Belongs to the argonaute family.</text>
</comment>
<evidence type="ECO:0008006" key="7">
    <source>
        <dbReference type="Google" id="ProtNLM"/>
    </source>
</evidence>
<dbReference type="InterPro" id="IPR003165">
    <property type="entry name" value="Piwi"/>
</dbReference>
<organism evidence="5 6">
    <name type="scientific">Passalora fulva</name>
    <name type="common">Tomato leaf mold</name>
    <name type="synonym">Cladosporium fulvum</name>
    <dbReference type="NCBI Taxonomy" id="5499"/>
    <lineage>
        <taxon>Eukaryota</taxon>
        <taxon>Fungi</taxon>
        <taxon>Dikarya</taxon>
        <taxon>Ascomycota</taxon>
        <taxon>Pezizomycotina</taxon>
        <taxon>Dothideomycetes</taxon>
        <taxon>Dothideomycetidae</taxon>
        <taxon>Mycosphaerellales</taxon>
        <taxon>Mycosphaerellaceae</taxon>
        <taxon>Fulvia</taxon>
    </lineage>
</organism>
<evidence type="ECO:0000256" key="2">
    <source>
        <dbReference type="SAM" id="MobiDB-lite"/>
    </source>
</evidence>
<reference evidence="5" key="2">
    <citation type="journal article" date="2022" name="Microb. Genom.">
        <title>A chromosome-scale genome assembly of the tomato pathogen Cladosporium fulvum reveals a compartmentalized genome architecture and the presence of a dispensable chromosome.</title>
        <authorList>
            <person name="Zaccaron A.Z."/>
            <person name="Chen L.H."/>
            <person name="Samaras A."/>
            <person name="Stergiopoulos I."/>
        </authorList>
    </citation>
    <scope>NUCLEOTIDE SEQUENCE</scope>
    <source>
        <strain evidence="5">Race5_Kim</strain>
    </source>
</reference>
<dbReference type="InterPro" id="IPR032472">
    <property type="entry name" value="ArgoL2"/>
</dbReference>
<dbReference type="Gene3D" id="2.170.260.10">
    <property type="entry name" value="paz domain"/>
    <property type="match status" value="1"/>
</dbReference>
<dbReference type="InterPro" id="IPR036085">
    <property type="entry name" value="PAZ_dom_sf"/>
</dbReference>
<dbReference type="InterPro" id="IPR036397">
    <property type="entry name" value="RNaseH_sf"/>
</dbReference>
<evidence type="ECO:0000256" key="1">
    <source>
        <dbReference type="RuleBase" id="RU361178"/>
    </source>
</evidence>
<dbReference type="SUPFAM" id="SSF101690">
    <property type="entry name" value="PAZ domain"/>
    <property type="match status" value="1"/>
</dbReference>
<dbReference type="Pfam" id="PF02171">
    <property type="entry name" value="Piwi"/>
    <property type="match status" value="1"/>
</dbReference>
<evidence type="ECO:0000259" key="3">
    <source>
        <dbReference type="PROSITE" id="PS50821"/>
    </source>
</evidence>
<dbReference type="Proteomes" id="UP000756132">
    <property type="component" value="Chromosome 11"/>
</dbReference>
<feature type="compositionally biased region" description="Low complexity" evidence="2">
    <location>
        <begin position="925"/>
        <end position="940"/>
    </location>
</feature>
<dbReference type="Pfam" id="PF08699">
    <property type="entry name" value="ArgoL1"/>
    <property type="match status" value="1"/>
</dbReference>
<dbReference type="InterPro" id="IPR032474">
    <property type="entry name" value="Argonaute_N"/>
</dbReference>
<dbReference type="GeneID" id="71992496"/>
<feature type="compositionally biased region" description="Low complexity" evidence="2">
    <location>
        <begin position="16"/>
        <end position="36"/>
    </location>
</feature>
<name>A0A9Q8UUZ4_PASFU</name>
<dbReference type="CDD" id="cd02846">
    <property type="entry name" value="PAZ_argonaute_like"/>
    <property type="match status" value="1"/>
</dbReference>
<gene>
    <name evidence="5" type="ORF">CLAFUR5_12618</name>
</gene>
<dbReference type="PROSITE" id="PS50821">
    <property type="entry name" value="PAZ"/>
    <property type="match status" value="1"/>
</dbReference>
<accession>A0A9Q8UUZ4</accession>
<dbReference type="InterPro" id="IPR045246">
    <property type="entry name" value="Piwi_ago-like"/>
</dbReference>
<dbReference type="Pfam" id="PF02170">
    <property type="entry name" value="PAZ"/>
    <property type="match status" value="1"/>
</dbReference>
<dbReference type="PANTHER" id="PTHR22891">
    <property type="entry name" value="EUKARYOTIC TRANSLATION INITIATION FACTOR 2C"/>
    <property type="match status" value="1"/>
</dbReference>
<dbReference type="Pfam" id="PF16486">
    <property type="entry name" value="ArgoN"/>
    <property type="match status" value="1"/>
</dbReference>
<dbReference type="SMART" id="SM00950">
    <property type="entry name" value="Piwi"/>
    <property type="match status" value="1"/>
</dbReference>
<dbReference type="CDD" id="cd04657">
    <property type="entry name" value="Piwi_ago-like"/>
    <property type="match status" value="1"/>
</dbReference>
<dbReference type="InterPro" id="IPR012337">
    <property type="entry name" value="RNaseH-like_sf"/>
</dbReference>
<keyword evidence="6" id="KW-1185">Reference proteome</keyword>
<dbReference type="RefSeq" id="XP_047767658.1">
    <property type="nucleotide sequence ID" value="XM_047911766.1"/>
</dbReference>
<dbReference type="KEGG" id="ffu:CLAFUR5_12618"/>
<feature type="domain" description="Piwi" evidence="4">
    <location>
        <begin position="611"/>
        <end position="909"/>
    </location>
</feature>
<evidence type="ECO:0000313" key="5">
    <source>
        <dbReference type="EMBL" id="UJO23292.1"/>
    </source>
</evidence>
<dbReference type="SMART" id="SM00949">
    <property type="entry name" value="PAZ"/>
    <property type="match status" value="1"/>
</dbReference>
<dbReference type="OrthoDB" id="10252740at2759"/>
<evidence type="ECO:0000259" key="4">
    <source>
        <dbReference type="PROSITE" id="PS50822"/>
    </source>
</evidence>
<feature type="region of interest" description="Disordered" evidence="2">
    <location>
        <begin position="1"/>
        <end position="85"/>
    </location>
</feature>
<protein>
    <recommendedName>
        <fullName evidence="7">Piwi domain-containing protein</fullName>
    </recommendedName>
</protein>
<reference evidence="5" key="1">
    <citation type="submission" date="2021-12" db="EMBL/GenBank/DDBJ databases">
        <authorList>
            <person name="Zaccaron A."/>
            <person name="Stergiopoulos I."/>
        </authorList>
    </citation>
    <scope>NUCLEOTIDE SEQUENCE</scope>
    <source>
        <strain evidence="5">Race5_Kim</strain>
    </source>
</reference>
<feature type="domain" description="PAZ" evidence="3">
    <location>
        <begin position="326"/>
        <end position="436"/>
    </location>
</feature>
<dbReference type="InterPro" id="IPR032473">
    <property type="entry name" value="Argonaute_Mid_dom"/>
</dbReference>
<dbReference type="SMART" id="SM01163">
    <property type="entry name" value="DUF1785"/>
    <property type="match status" value="1"/>
</dbReference>
<proteinExistence type="inferred from homology"/>
<evidence type="ECO:0000313" key="6">
    <source>
        <dbReference type="Proteomes" id="UP000756132"/>
    </source>
</evidence>
<dbReference type="Pfam" id="PF16488">
    <property type="entry name" value="ArgoL2"/>
    <property type="match status" value="1"/>
</dbReference>
<dbReference type="GO" id="GO:0003723">
    <property type="term" value="F:RNA binding"/>
    <property type="evidence" value="ECO:0007669"/>
    <property type="project" value="InterPro"/>
</dbReference>
<dbReference type="PROSITE" id="PS50822">
    <property type="entry name" value="PIWI"/>
    <property type="match status" value="1"/>
</dbReference>
<dbReference type="AlphaFoldDB" id="A0A9Q8UUZ4"/>
<feature type="region of interest" description="Disordered" evidence="2">
    <location>
        <begin position="911"/>
        <end position="950"/>
    </location>
</feature>
<dbReference type="Gene3D" id="3.30.420.10">
    <property type="entry name" value="Ribonuclease H-like superfamily/Ribonuclease H"/>
    <property type="match status" value="1"/>
</dbReference>
<sequence length="971" mass="106449">MAGAQKDRVQKERRAAAPSSSGSSTSTSRTSGGAPSKSARSEVSRAGTSRTDRTSRSNAGGYDGNTDPSGPPMRNPSTAKPIIDPKNFDLSMAGWATVRSNDVSSSMPSRQAASKMGQAIKIGLNTYHVSQFPNIKVYQYDVMIGSGVEKRGLIRKVWNSKQVQAAVGDACIFDGNKLAWTAKKIDREVRLTIDMNVENERKNPKKEDTVRVSIRLTNEVAFQTLMAHLQGKAAFDNSCLETIAFADHLLRESPSRKYTAIKRSFFAKGQKRFDLGGGVEAFKGVFASLRIVHPGRLSVNLDVANGTFWTSQPLHKAAVLVCGARNDGDLVTTLQRGGERGRAGQELKRLRKVHVVAKHRGKDTIDDYCIERFIFADAKTHKVQVTDPSGNEVEMTLYEFFAKKYNIRLQFPGLPLVKATKGKNIVLPMEVLQIKENQRYNFKMDERQTSNMIKFAVTAPPERYTHIEHGLEMLDWANDPILEKYGMKIENKKTVVDARLLSAPTVKFGVGDAKPGTSGRWDLKGKKFLQPNTAPLKSWAVCVVPGRRGGKPDKTAVENFIKAFINSYQAHGGRVENKNPAMSLASSDDVGAWVTAAWNAAGNQSNSRPQILVFILPDKDSQTYGRIKRSCECRYGVVSQCVQYAHAQKCQPQYISNVLMKVNAKLGGATCKAVGQKTANGHFTVPTMVIGADVSHAAPGAQTPSMAAMTVSIDKLGTRYAALCQTNGYRVEMIATETINKDLKPMVQHWVQNVGGGKVPQVIVYLRDGVSEGQYAHVLNQEVTDMKNMLIAADQSAKNTKFIVLVGGKRHHVRFFPEKGDRNGNAHPGTLVETGVTTPFENDFYLQSHAAIKGTARPVHYHVLLNEPNMSNDQLITMLYEQSYQYARASTPISQHPAIYYAHLASNRAVPHDPKWSGSSDGVPSGTTQQVSGSQGQSAGKTGSSSGVPQDFEKLMAMPNQGSINTSMWYI</sequence>
<feature type="compositionally biased region" description="Basic and acidic residues" evidence="2">
    <location>
        <begin position="1"/>
        <end position="15"/>
    </location>
</feature>
<dbReference type="SUPFAM" id="SSF53098">
    <property type="entry name" value="Ribonuclease H-like"/>
    <property type="match status" value="1"/>
</dbReference>
<dbReference type="Gene3D" id="3.40.50.2300">
    <property type="match status" value="1"/>
</dbReference>
<dbReference type="InterPro" id="IPR014811">
    <property type="entry name" value="ArgoL1"/>
</dbReference>
<dbReference type="EMBL" id="CP090173">
    <property type="protein sequence ID" value="UJO23292.1"/>
    <property type="molecule type" value="Genomic_DNA"/>
</dbReference>
<dbReference type="Pfam" id="PF16487">
    <property type="entry name" value="ArgoMid"/>
    <property type="match status" value="1"/>
</dbReference>
<dbReference type="InterPro" id="IPR003100">
    <property type="entry name" value="PAZ_dom"/>
</dbReference>